<comment type="similarity">
    <text evidence="2">Belongs to the TAF9 family.</text>
</comment>
<feature type="compositionally biased region" description="Low complexity" evidence="6">
    <location>
        <begin position="175"/>
        <end position="209"/>
    </location>
</feature>
<sequence>MSRPVQPIASSSAGPTSASAPASGVSQQASGASDDNFSFEHLPRDARIIALILASKGIEDTTPQVLLQLMEFAHRYTTDVLLDALTFSEHSGKGGKLDVDDVSLAVQGKVNYGFREGGERDFLTPIAQSLNSHPLPPVPETAFIRLPHPRHLFTAPNFNLIPNKPPPGYPPPSSPSSDSHSSSSSHSHSSSAPSSPTSSRSRSSSPTSDQDLLAENNTHHLPSGSAARDQDLDLEDEVDMEDDSQQNGSASRLGTAGTGGVKRRLEEVDDDYDA</sequence>
<evidence type="ECO:0000313" key="7">
    <source>
        <dbReference type="EMBL" id="CDZ98373.1"/>
    </source>
</evidence>
<evidence type="ECO:0000256" key="3">
    <source>
        <dbReference type="ARBA" id="ARBA00023015"/>
    </source>
</evidence>
<dbReference type="GO" id="GO:0003743">
    <property type="term" value="F:translation initiation factor activity"/>
    <property type="evidence" value="ECO:0007669"/>
    <property type="project" value="UniProtKB-KW"/>
</dbReference>
<dbReference type="GO" id="GO:0051123">
    <property type="term" value="P:RNA polymerase II preinitiation complex assembly"/>
    <property type="evidence" value="ECO:0007669"/>
    <property type="project" value="TreeGrafter"/>
</dbReference>
<organism evidence="7">
    <name type="scientific">Phaffia rhodozyma</name>
    <name type="common">Yeast</name>
    <name type="synonym">Xanthophyllomyces dendrorhous</name>
    <dbReference type="NCBI Taxonomy" id="264483"/>
    <lineage>
        <taxon>Eukaryota</taxon>
        <taxon>Fungi</taxon>
        <taxon>Dikarya</taxon>
        <taxon>Basidiomycota</taxon>
        <taxon>Agaricomycotina</taxon>
        <taxon>Tremellomycetes</taxon>
        <taxon>Cystofilobasidiales</taxon>
        <taxon>Mrakiaceae</taxon>
        <taxon>Phaffia</taxon>
    </lineage>
</organism>
<keyword evidence="3" id="KW-0805">Transcription regulation</keyword>
<dbReference type="InterPro" id="IPR003162">
    <property type="entry name" value="TFIID-31"/>
</dbReference>
<evidence type="ECO:0000256" key="2">
    <source>
        <dbReference type="ARBA" id="ARBA00007646"/>
    </source>
</evidence>
<keyword evidence="5" id="KW-0539">Nucleus</keyword>
<dbReference type="InterPro" id="IPR009072">
    <property type="entry name" value="Histone-fold"/>
</dbReference>
<proteinExistence type="inferred from homology"/>
<accession>A0A0F7SL45</accession>
<evidence type="ECO:0000256" key="1">
    <source>
        <dbReference type="ARBA" id="ARBA00004123"/>
    </source>
</evidence>
<dbReference type="SUPFAM" id="SSF47113">
    <property type="entry name" value="Histone-fold"/>
    <property type="match status" value="1"/>
</dbReference>
<feature type="region of interest" description="Disordered" evidence="6">
    <location>
        <begin position="1"/>
        <end position="37"/>
    </location>
</feature>
<dbReference type="Gene3D" id="1.10.20.10">
    <property type="entry name" value="Histone, subunit A"/>
    <property type="match status" value="1"/>
</dbReference>
<evidence type="ECO:0000256" key="6">
    <source>
        <dbReference type="SAM" id="MobiDB-lite"/>
    </source>
</evidence>
<dbReference type="EMBL" id="LN483345">
    <property type="protein sequence ID" value="CDZ98373.1"/>
    <property type="molecule type" value="Genomic_DNA"/>
</dbReference>
<dbReference type="GO" id="GO:0046982">
    <property type="term" value="F:protein heterodimerization activity"/>
    <property type="evidence" value="ECO:0007669"/>
    <property type="project" value="InterPro"/>
</dbReference>
<feature type="compositionally biased region" description="Acidic residues" evidence="6">
    <location>
        <begin position="232"/>
        <end position="244"/>
    </location>
</feature>
<dbReference type="AlphaFoldDB" id="A0A0F7SL45"/>
<dbReference type="Pfam" id="PF02291">
    <property type="entry name" value="TFIID-31kDa"/>
    <property type="match status" value="1"/>
</dbReference>
<feature type="compositionally biased region" description="Low complexity" evidence="6">
    <location>
        <begin position="9"/>
        <end position="33"/>
    </location>
</feature>
<dbReference type="InterPro" id="IPR051431">
    <property type="entry name" value="TFIID_subunit_9"/>
</dbReference>
<dbReference type="GO" id="GO:0016740">
    <property type="term" value="F:transferase activity"/>
    <property type="evidence" value="ECO:0007669"/>
    <property type="project" value="UniProtKB-KW"/>
</dbReference>
<dbReference type="GO" id="GO:0016251">
    <property type="term" value="F:RNA polymerase II general transcription initiation factor activity"/>
    <property type="evidence" value="ECO:0007669"/>
    <property type="project" value="TreeGrafter"/>
</dbReference>
<keyword evidence="4" id="KW-0804">Transcription</keyword>
<dbReference type="PANTHER" id="PTHR48068">
    <property type="entry name" value="TAF9 RNA POLYMERASE II, TATA BOX-BINDING PROTEIN (TBP)-ASSOCIATED FACTOR"/>
    <property type="match status" value="1"/>
</dbReference>
<dbReference type="GO" id="GO:0005669">
    <property type="term" value="C:transcription factor TFIID complex"/>
    <property type="evidence" value="ECO:0007669"/>
    <property type="project" value="TreeGrafter"/>
</dbReference>
<keyword evidence="7" id="KW-0808">Transferase</keyword>
<evidence type="ECO:0000256" key="4">
    <source>
        <dbReference type="ARBA" id="ARBA00023163"/>
    </source>
</evidence>
<keyword evidence="7" id="KW-0396">Initiation factor</keyword>
<dbReference type="CDD" id="cd07979">
    <property type="entry name" value="HFD_TAF9"/>
    <property type="match status" value="1"/>
</dbReference>
<feature type="compositionally biased region" description="Pro residues" evidence="6">
    <location>
        <begin position="163"/>
        <end position="174"/>
    </location>
</feature>
<comment type="subcellular location">
    <subcellularLocation>
        <location evidence="1">Nucleus</location>
    </subcellularLocation>
</comment>
<evidence type="ECO:0000256" key="5">
    <source>
        <dbReference type="ARBA" id="ARBA00023242"/>
    </source>
</evidence>
<dbReference type="PANTHER" id="PTHR48068:SF4">
    <property type="entry name" value="TATA-BOX BINDING PROTEIN ASSOCIATED FACTOR 9"/>
    <property type="match status" value="1"/>
</dbReference>
<keyword evidence="7" id="KW-0648">Protein biosynthesis</keyword>
<name>A0A0F7SL45_PHARH</name>
<dbReference type="GO" id="GO:0000124">
    <property type="term" value="C:SAGA complex"/>
    <property type="evidence" value="ECO:0007669"/>
    <property type="project" value="TreeGrafter"/>
</dbReference>
<feature type="region of interest" description="Disordered" evidence="6">
    <location>
        <begin position="155"/>
        <end position="274"/>
    </location>
</feature>
<protein>
    <submittedName>
        <fullName evidence="7">Transcription initiation factor TFIID, subunit TAF9 (Also component of histone acetyltransferase SAGA)</fullName>
    </submittedName>
</protein>
<dbReference type="GO" id="GO:0003713">
    <property type="term" value="F:transcription coactivator activity"/>
    <property type="evidence" value="ECO:0007669"/>
    <property type="project" value="TreeGrafter"/>
</dbReference>
<reference evidence="7" key="1">
    <citation type="submission" date="2014-08" db="EMBL/GenBank/DDBJ databases">
        <authorList>
            <person name="Sharma Rahul"/>
            <person name="Thines Marco"/>
        </authorList>
    </citation>
    <scope>NUCLEOTIDE SEQUENCE</scope>
</reference>